<keyword evidence="2" id="KW-0812">Transmembrane</keyword>
<feature type="region of interest" description="Disordered" evidence="1">
    <location>
        <begin position="79"/>
        <end position="103"/>
    </location>
</feature>
<feature type="signal peptide" evidence="3">
    <location>
        <begin position="1"/>
        <end position="30"/>
    </location>
</feature>
<feature type="transmembrane region" description="Helical" evidence="2">
    <location>
        <begin position="655"/>
        <end position="677"/>
    </location>
</feature>
<dbReference type="GO" id="GO:0006511">
    <property type="term" value="P:ubiquitin-dependent protein catabolic process"/>
    <property type="evidence" value="ECO:0007669"/>
    <property type="project" value="TreeGrafter"/>
</dbReference>
<feature type="transmembrane region" description="Helical" evidence="2">
    <location>
        <begin position="273"/>
        <end position="294"/>
    </location>
</feature>
<feature type="transmembrane region" description="Helical" evidence="2">
    <location>
        <begin position="689"/>
        <end position="704"/>
    </location>
</feature>
<accession>A0A517CMN4</accession>
<feature type="compositionally biased region" description="Basic and acidic residues" evidence="1">
    <location>
        <begin position="1070"/>
        <end position="1086"/>
    </location>
</feature>
<dbReference type="GO" id="GO:0016567">
    <property type="term" value="P:protein ubiquitination"/>
    <property type="evidence" value="ECO:0007669"/>
    <property type="project" value="InterPro"/>
</dbReference>
<evidence type="ECO:0000256" key="3">
    <source>
        <dbReference type="SAM" id="SignalP"/>
    </source>
</evidence>
<feature type="compositionally biased region" description="Basic and acidic residues" evidence="1">
    <location>
        <begin position="1106"/>
        <end position="1120"/>
    </location>
</feature>
<feature type="transmembrane region" description="Helical" evidence="2">
    <location>
        <begin position="612"/>
        <end position="635"/>
    </location>
</feature>
<dbReference type="PANTHER" id="PTHR15439:SF0">
    <property type="entry name" value="CELL DIVISION CYCLE AND APOPTOSIS REGULATOR PROTEIN 1-RELATED"/>
    <property type="match status" value="1"/>
</dbReference>
<gene>
    <name evidence="4" type="ORF">FPV13_14575</name>
</gene>
<feature type="compositionally biased region" description="Basic and acidic residues" evidence="1">
    <location>
        <begin position="966"/>
        <end position="981"/>
    </location>
</feature>
<dbReference type="EMBL" id="CP041918">
    <property type="protein sequence ID" value="QDR66122.1"/>
    <property type="molecule type" value="Genomic_DNA"/>
</dbReference>
<feature type="compositionally biased region" description="Basic and acidic residues" evidence="1">
    <location>
        <begin position="726"/>
        <end position="747"/>
    </location>
</feature>
<feature type="compositionally biased region" description="Low complexity" evidence="1">
    <location>
        <begin position="881"/>
        <end position="894"/>
    </location>
</feature>
<feature type="compositionally biased region" description="Polar residues" evidence="1">
    <location>
        <begin position="1055"/>
        <end position="1067"/>
    </location>
</feature>
<dbReference type="PANTHER" id="PTHR15439">
    <property type="entry name" value="RETINOBLASTOMA-BINDING PROTEIN 6"/>
    <property type="match status" value="1"/>
</dbReference>
<sequence>MKLYRKIIVTTLVLSVCLSLFLSNISVSIAAPNTNATTNEKVNETSLYETDEAQDSKKSGEIESTEIYNIYAQIIMNQKQKDEEKEDKQEDDDEPKGWVEKGKKAAKDVGKKVYDPSKVKKEVRNIIGDGGTVIDIGYTEMYSLANQLRGYTTKDEKDNIGTQMASFLSTYNHYGYISTVSGQKALVGSTDGIAKLGRTFFGGLVALALALYTGVNTLLDWVLNVLIGLNPLSLLGYGDGGKAMTDNPVSNFIHNMFEAAGINSGFFDKIADLSLVLVIIFIVVGSMVFMTIGAKRRWLQLAKKGALLIFAYTAFLPLLGFVVSGVASQVEDLRANSIVHENPANQYLFNARGWAASSNLSPTGLDGASFPMAKANDGYIDKDYDPIRSRDMIAKINERTYSTLYGMDKEKSGFDLIDKWMKNENFSVNDYMSDIRRSNLSNGEEQLPAYDSLKEVYQGYDIKKSDIATVLWSANQMYDEKSAKVTHKNYKPESYLGVRDTNSFSTQSVVLMLQSSFNNSSAHFYAYNLPPKGVQGELKNITTAKTEWKEVTMPGDGPLGVVGSWFGLAGASIVYTVITVAVVISLLSFTILENLFRIFKNIFKLYVLLNVYAMYSITFLVLASIVTFILALSAGDMAMILINGVSSTIDKSFNGAIPSGIISIIISVVSIFVAVYISFIKPKHNAEPLIRMFVNLFMNMAFAYDDRVSRMTSMFDKSRNVENAKNKLFNRENKESANYQNERRTGYDNEGNEESEDGSPATYSSDSNSGAYVNRFARGRRQKKEMVDTRTYGKPGFGNHEMDKQESDEDGKDNNDNQSIEEQEGKTSNSYRTTNNDTSNKDNDNMTEEEKEELKKHGFIRNRTNKEVESQNENDTKTESETSTDSSEESNTVDTRNESRSESKNKDDKNSPTKEFAKEEVKGAAQDLAFDGAESVSGVDMSGAKSAKGAYDEVQTAKEIGYTNDGKPENVDDVVENKVDSKTGFISGNKSRNSNKNSGNSESNEQEGNTQSNSRKSDDTHSTEQANVYGNTRSRRNKKNDSSHSQSSQDNKQSPKTASNKSKQASNKPKGYEKHKGKRTKSEERARKRFERKKRSKNTKQTTQHVEQKQETSTDYEYTRAAKRKPKK</sequence>
<dbReference type="GO" id="GO:0061630">
    <property type="term" value="F:ubiquitin protein ligase activity"/>
    <property type="evidence" value="ECO:0007669"/>
    <property type="project" value="InterPro"/>
</dbReference>
<proteinExistence type="predicted"/>
<evidence type="ECO:0000256" key="1">
    <source>
        <dbReference type="SAM" id="MobiDB-lite"/>
    </source>
</evidence>
<evidence type="ECO:0000313" key="4">
    <source>
        <dbReference type="EMBL" id="QDR66122.1"/>
    </source>
</evidence>
<feature type="compositionally biased region" description="Polar residues" evidence="1">
    <location>
        <begin position="816"/>
        <end position="832"/>
    </location>
</feature>
<evidence type="ECO:0000256" key="2">
    <source>
        <dbReference type="SAM" id="Phobius"/>
    </source>
</evidence>
<geneLocation type="plasmid" evidence="4">
    <name>pSSLNP162</name>
</geneLocation>
<dbReference type="GO" id="GO:0006397">
    <property type="term" value="P:mRNA processing"/>
    <property type="evidence" value="ECO:0007669"/>
    <property type="project" value="InterPro"/>
</dbReference>
<reference evidence="4" key="1">
    <citation type="submission" date="2019-07" db="EMBL/GenBank/DDBJ databases">
        <title>Draft Genome Sequence of Megaplasmid-Bearing Staphylococcus scuiri strain B9-58B Isolated from Retail Pork.</title>
        <authorList>
            <person name="Neyaz L."/>
            <person name="Karki A.B."/>
            <person name="Fakhr M.K."/>
        </authorList>
    </citation>
    <scope>NUCLEOTIDE SEQUENCE</scope>
    <source>
        <strain evidence="4">B9-58B</strain>
        <plasmid evidence="4">pSSLNP162</plasmid>
    </source>
</reference>
<feature type="compositionally biased region" description="Low complexity" evidence="1">
    <location>
        <begin position="1043"/>
        <end position="1054"/>
    </location>
</feature>
<feature type="compositionally biased region" description="Basic and acidic residues" evidence="1">
    <location>
        <begin position="79"/>
        <end position="88"/>
    </location>
</feature>
<keyword evidence="4" id="KW-0614">Plasmid</keyword>
<organism evidence="4">
    <name type="scientific">Mammaliicoccus sciuri</name>
    <name type="common">Staphylococcus sciuri</name>
    <dbReference type="NCBI Taxonomy" id="1296"/>
    <lineage>
        <taxon>Bacteria</taxon>
        <taxon>Bacillati</taxon>
        <taxon>Bacillota</taxon>
        <taxon>Bacilli</taxon>
        <taxon>Bacillales</taxon>
        <taxon>Staphylococcaceae</taxon>
        <taxon>Mammaliicoccus</taxon>
    </lineage>
</organism>
<protein>
    <submittedName>
        <fullName evidence="4">Uncharacterized protein</fullName>
    </submittedName>
</protein>
<dbReference type="RefSeq" id="WP_152292168.1">
    <property type="nucleotide sequence ID" value="NZ_CP041918.1"/>
</dbReference>
<feature type="compositionally biased region" description="Basic residues" evidence="1">
    <location>
        <begin position="1087"/>
        <end position="1098"/>
    </location>
</feature>
<dbReference type="AlphaFoldDB" id="A0A517CMN4"/>
<feature type="compositionally biased region" description="Basic and acidic residues" evidence="1">
    <location>
        <begin position="895"/>
        <end position="922"/>
    </location>
</feature>
<feature type="compositionally biased region" description="Low complexity" evidence="1">
    <location>
        <begin position="987"/>
        <end position="1014"/>
    </location>
</feature>
<feature type="transmembrane region" description="Helical" evidence="2">
    <location>
        <begin position="565"/>
        <end position="592"/>
    </location>
</feature>
<dbReference type="InterPro" id="IPR033489">
    <property type="entry name" value="RBBP6"/>
</dbReference>
<name>A0A517CMN4_MAMSC</name>
<keyword evidence="3" id="KW-0732">Signal</keyword>
<feature type="compositionally biased region" description="Basic and acidic residues" evidence="1">
    <location>
        <begin position="864"/>
        <end position="880"/>
    </location>
</feature>
<keyword evidence="2" id="KW-0472">Membrane</keyword>
<feature type="transmembrane region" description="Helical" evidence="2">
    <location>
        <begin position="306"/>
        <end position="327"/>
    </location>
</feature>
<feature type="region of interest" description="Disordered" evidence="1">
    <location>
        <begin position="726"/>
        <end position="922"/>
    </location>
</feature>
<feature type="region of interest" description="Disordered" evidence="1">
    <location>
        <begin position="958"/>
        <end position="1128"/>
    </location>
</feature>
<feature type="compositionally biased region" description="Polar residues" evidence="1">
    <location>
        <begin position="1023"/>
        <end position="1032"/>
    </location>
</feature>
<feature type="compositionally biased region" description="Polar residues" evidence="1">
    <location>
        <begin position="761"/>
        <end position="771"/>
    </location>
</feature>
<keyword evidence="2" id="KW-1133">Transmembrane helix</keyword>
<feature type="chain" id="PRO_5021969549" evidence="3">
    <location>
        <begin position="31"/>
        <end position="1128"/>
    </location>
</feature>